<feature type="domain" description="Putative regulatory protein FmdB zinc ribbon" evidence="2">
    <location>
        <begin position="1"/>
        <end position="41"/>
    </location>
</feature>
<dbReference type="RefSeq" id="WP_236986042.1">
    <property type="nucleotide sequence ID" value="NZ_AP023086.1"/>
</dbReference>
<keyword evidence="4" id="KW-1185">Reference proteome</keyword>
<protein>
    <recommendedName>
        <fullName evidence="2">Putative regulatory protein FmdB zinc ribbon domain-containing protein</fullName>
    </recommendedName>
</protein>
<name>A0AAN1WFB0_9GAMM</name>
<reference evidence="3 4" key="1">
    <citation type="journal article" date="2022" name="IScience">
        <title>An ultrasensitive nanofiber-based assay for enzymatic hydrolysis and deep-sea microbial degradation of cellulose.</title>
        <authorList>
            <person name="Tsudome M."/>
            <person name="Tachioka M."/>
            <person name="Miyazaki M."/>
            <person name="Uchimura K."/>
            <person name="Tsuda M."/>
            <person name="Takaki Y."/>
            <person name="Deguchi S."/>
        </authorList>
    </citation>
    <scope>NUCLEOTIDE SEQUENCE [LARGE SCALE GENOMIC DNA]</scope>
    <source>
        <strain evidence="3 4">GE09</strain>
    </source>
</reference>
<gene>
    <name evidence="3" type="ORF">MARGE09_P0747</name>
</gene>
<organism evidence="3 4">
    <name type="scientific">Marinagarivorans cellulosilyticus</name>
    <dbReference type="NCBI Taxonomy" id="2721545"/>
    <lineage>
        <taxon>Bacteria</taxon>
        <taxon>Pseudomonadati</taxon>
        <taxon>Pseudomonadota</taxon>
        <taxon>Gammaproteobacteria</taxon>
        <taxon>Cellvibrionales</taxon>
        <taxon>Cellvibrionaceae</taxon>
        <taxon>Marinagarivorans</taxon>
    </lineage>
</organism>
<accession>A0AAN1WFB0</accession>
<evidence type="ECO:0000313" key="3">
    <source>
        <dbReference type="EMBL" id="BCD96547.1"/>
    </source>
</evidence>
<dbReference type="EMBL" id="AP023086">
    <property type="protein sequence ID" value="BCD96547.1"/>
    <property type="molecule type" value="Genomic_DNA"/>
</dbReference>
<dbReference type="Proteomes" id="UP001320119">
    <property type="component" value="Chromosome"/>
</dbReference>
<feature type="region of interest" description="Disordered" evidence="1">
    <location>
        <begin position="57"/>
        <end position="87"/>
    </location>
</feature>
<feature type="compositionally biased region" description="Basic and acidic residues" evidence="1">
    <location>
        <begin position="72"/>
        <end position="83"/>
    </location>
</feature>
<dbReference type="KEGG" id="marq:MARGE09_P0747"/>
<proteinExistence type="predicted"/>
<evidence type="ECO:0000313" key="4">
    <source>
        <dbReference type="Proteomes" id="UP001320119"/>
    </source>
</evidence>
<dbReference type="Pfam" id="PF09723">
    <property type="entry name" value="Zn_ribbon_8"/>
    <property type="match status" value="1"/>
</dbReference>
<evidence type="ECO:0000259" key="2">
    <source>
        <dbReference type="SMART" id="SM00834"/>
    </source>
</evidence>
<dbReference type="SMART" id="SM00834">
    <property type="entry name" value="CxxC_CXXC_SSSS"/>
    <property type="match status" value="1"/>
</dbReference>
<dbReference type="InterPro" id="IPR013429">
    <property type="entry name" value="Regulatory_FmdB_Zinc_ribbon"/>
</dbReference>
<sequence length="115" mass="13312">MPVYDYKCKEHGLFFELATMDESHQPKPCPHCNALAARVICLAPELLDMPKEKKKAFATNEKAQNEPVYSTLERREQDHEHKNGCGCSNKRGRKLMYTAQGEKMFPSMRPWMISH</sequence>
<dbReference type="NCBIfam" id="TIGR02605">
    <property type="entry name" value="CxxC_CxxC_SSSS"/>
    <property type="match status" value="1"/>
</dbReference>
<evidence type="ECO:0000256" key="1">
    <source>
        <dbReference type="SAM" id="MobiDB-lite"/>
    </source>
</evidence>
<dbReference type="AlphaFoldDB" id="A0AAN1WFB0"/>